<evidence type="ECO:0000256" key="4">
    <source>
        <dbReference type="ARBA" id="ARBA00022833"/>
    </source>
</evidence>
<comment type="caution">
    <text evidence="6">The sequence shown here is derived from an EMBL/GenBank/DDBJ whole genome shotgun (WGS) entry which is preliminary data.</text>
</comment>
<dbReference type="InterPro" id="IPR002125">
    <property type="entry name" value="CMP_dCMP_dom"/>
</dbReference>
<dbReference type="Pfam" id="PF00383">
    <property type="entry name" value="dCMP_cyt_deam_1"/>
    <property type="match status" value="1"/>
</dbReference>
<dbReference type="CDD" id="cd01283">
    <property type="entry name" value="cytidine_deaminase"/>
    <property type="match status" value="1"/>
</dbReference>
<protein>
    <recommendedName>
        <fullName evidence="5">CMP/dCMP-type deaminase domain-containing protein</fullName>
    </recommendedName>
</protein>
<dbReference type="GO" id="GO:0005829">
    <property type="term" value="C:cytosol"/>
    <property type="evidence" value="ECO:0007669"/>
    <property type="project" value="TreeGrafter"/>
</dbReference>
<dbReference type="GO" id="GO:0072527">
    <property type="term" value="P:pyrimidine-containing compound metabolic process"/>
    <property type="evidence" value="ECO:0007669"/>
    <property type="project" value="UniProtKB-ARBA"/>
</dbReference>
<dbReference type="InterPro" id="IPR016193">
    <property type="entry name" value="Cytidine_deaminase-like"/>
</dbReference>
<evidence type="ECO:0000256" key="2">
    <source>
        <dbReference type="ARBA" id="ARBA00022723"/>
    </source>
</evidence>
<accession>A0A0Q4B6F3</accession>
<dbReference type="SUPFAM" id="SSF53927">
    <property type="entry name" value="Cytidine deaminase-like"/>
    <property type="match status" value="1"/>
</dbReference>
<dbReference type="GO" id="GO:0055086">
    <property type="term" value="P:nucleobase-containing small molecule metabolic process"/>
    <property type="evidence" value="ECO:0007669"/>
    <property type="project" value="UniProtKB-ARBA"/>
</dbReference>
<keyword evidence="2" id="KW-0479">Metal-binding</keyword>
<evidence type="ECO:0000313" key="7">
    <source>
        <dbReference type="Proteomes" id="UP000054172"/>
    </source>
</evidence>
<feature type="domain" description="CMP/dCMP-type deaminase" evidence="5">
    <location>
        <begin position="20"/>
        <end position="155"/>
    </location>
</feature>
<keyword evidence="3" id="KW-0378">Hydrolase</keyword>
<evidence type="ECO:0000313" key="6">
    <source>
        <dbReference type="EMBL" id="KQM08308.1"/>
    </source>
</evidence>
<dbReference type="InterPro" id="IPR016192">
    <property type="entry name" value="APOBEC/CMP_deaminase_Zn-bd"/>
</dbReference>
<dbReference type="AlphaFoldDB" id="A0A0Q4B6F3"/>
<reference evidence="6" key="1">
    <citation type="submission" date="2015-08" db="EMBL/GenBank/DDBJ databases">
        <title>Candidatus Bacteriodes Periocalifornicus.</title>
        <authorList>
            <person name="McLean J.S."/>
            <person name="Kelley S."/>
        </authorList>
    </citation>
    <scope>NUCLEOTIDE SEQUENCE [LARGE SCALE GENOMIC DNA]</scope>
    <source>
        <strain evidence="6">12B</strain>
    </source>
</reference>
<keyword evidence="7" id="KW-1185">Reference proteome</keyword>
<dbReference type="EMBL" id="LIIK01000046">
    <property type="protein sequence ID" value="KQM08308.1"/>
    <property type="molecule type" value="Genomic_DNA"/>
</dbReference>
<dbReference type="PATRIC" id="fig|1702214.3.peg.1479"/>
<evidence type="ECO:0000256" key="3">
    <source>
        <dbReference type="ARBA" id="ARBA00022801"/>
    </source>
</evidence>
<dbReference type="PROSITE" id="PS51747">
    <property type="entry name" value="CYT_DCMP_DEAMINASES_2"/>
    <property type="match status" value="1"/>
</dbReference>
<keyword evidence="4" id="KW-0862">Zinc</keyword>
<sequence>MPTKRFDFAYTETPLVELPTSIQTLAEEALKSTTLSYAPFSGFHVGCAVLLDNGEVVVGANQENASYPCGLCAERVALYNASTLHPKAQIVALAIAARNGDSPTEAPVSPCGACRQVLAEYAARQESPIGVVMVGQSRTVWVHDARNLLPFAFRL</sequence>
<dbReference type="PROSITE" id="PS00903">
    <property type="entry name" value="CYT_DCMP_DEAMINASES_1"/>
    <property type="match status" value="1"/>
</dbReference>
<evidence type="ECO:0000256" key="1">
    <source>
        <dbReference type="ARBA" id="ARBA00006576"/>
    </source>
</evidence>
<dbReference type="GO" id="GO:0004126">
    <property type="term" value="F:cytidine deaminase activity"/>
    <property type="evidence" value="ECO:0007669"/>
    <property type="project" value="TreeGrafter"/>
</dbReference>
<dbReference type="GO" id="GO:0042802">
    <property type="term" value="F:identical protein binding"/>
    <property type="evidence" value="ECO:0007669"/>
    <property type="project" value="UniProtKB-ARBA"/>
</dbReference>
<dbReference type="Proteomes" id="UP000054172">
    <property type="component" value="Unassembled WGS sequence"/>
</dbReference>
<dbReference type="PANTHER" id="PTHR11644:SF2">
    <property type="entry name" value="CYTIDINE DEAMINASE"/>
    <property type="match status" value="1"/>
</dbReference>
<dbReference type="Gene3D" id="3.40.140.10">
    <property type="entry name" value="Cytidine Deaminase, domain 2"/>
    <property type="match status" value="1"/>
</dbReference>
<organism evidence="6 7">
    <name type="scientific">Candidatus [Bacteroides] periocalifornicus</name>
    <dbReference type="NCBI Taxonomy" id="1702214"/>
    <lineage>
        <taxon>Bacteria</taxon>
        <taxon>Pseudomonadati</taxon>
        <taxon>Bacteroidota</taxon>
    </lineage>
</organism>
<dbReference type="STRING" id="1702214.AL399_08060"/>
<dbReference type="InterPro" id="IPR050202">
    <property type="entry name" value="Cyt/Deoxycyt_deaminase"/>
</dbReference>
<dbReference type="NCBIfam" id="NF004064">
    <property type="entry name" value="PRK05578.1"/>
    <property type="match status" value="1"/>
</dbReference>
<gene>
    <name evidence="6" type="ORF">AL399_08060</name>
</gene>
<comment type="similarity">
    <text evidence="1">Belongs to the cytidine and deoxycytidylate deaminase family.</text>
</comment>
<name>A0A0Q4B6F3_9BACT</name>
<dbReference type="PANTHER" id="PTHR11644">
    <property type="entry name" value="CYTIDINE DEAMINASE"/>
    <property type="match status" value="1"/>
</dbReference>
<evidence type="ECO:0000259" key="5">
    <source>
        <dbReference type="PROSITE" id="PS51747"/>
    </source>
</evidence>
<dbReference type="GO" id="GO:0008270">
    <property type="term" value="F:zinc ion binding"/>
    <property type="evidence" value="ECO:0007669"/>
    <property type="project" value="InterPro"/>
</dbReference>
<proteinExistence type="inferred from homology"/>